<dbReference type="OrthoDB" id="3256854at2"/>
<proteinExistence type="predicted"/>
<dbReference type="EMBL" id="LR134477">
    <property type="protein sequence ID" value="VEI18385.1"/>
    <property type="molecule type" value="Genomic_DNA"/>
</dbReference>
<evidence type="ECO:0000256" key="1">
    <source>
        <dbReference type="SAM" id="MobiDB-lite"/>
    </source>
</evidence>
<evidence type="ECO:0000313" key="3">
    <source>
        <dbReference type="Proteomes" id="UP000268658"/>
    </source>
</evidence>
<dbReference type="AlphaFoldDB" id="A0A3S4VFS9"/>
<organism evidence="2 3">
    <name type="scientific">Actinomyces viscosus</name>
    <dbReference type="NCBI Taxonomy" id="1656"/>
    <lineage>
        <taxon>Bacteria</taxon>
        <taxon>Bacillati</taxon>
        <taxon>Actinomycetota</taxon>
        <taxon>Actinomycetes</taxon>
        <taxon>Actinomycetales</taxon>
        <taxon>Actinomycetaceae</taxon>
        <taxon>Actinomyces</taxon>
    </lineage>
</organism>
<dbReference type="Proteomes" id="UP000268658">
    <property type="component" value="Chromosome"/>
</dbReference>
<evidence type="ECO:0000313" key="2">
    <source>
        <dbReference type="EMBL" id="VEI18385.1"/>
    </source>
</evidence>
<feature type="compositionally biased region" description="Basic and acidic residues" evidence="1">
    <location>
        <begin position="15"/>
        <end position="27"/>
    </location>
</feature>
<protein>
    <submittedName>
        <fullName evidence="2">Uncharacterized protein</fullName>
    </submittedName>
</protein>
<name>A0A3S4VFS9_ACTVI</name>
<feature type="region of interest" description="Disordered" evidence="1">
    <location>
        <begin position="1"/>
        <end position="27"/>
    </location>
</feature>
<feature type="compositionally biased region" description="Polar residues" evidence="1">
    <location>
        <begin position="1"/>
        <end position="13"/>
    </location>
</feature>
<dbReference type="RefSeq" id="WP_126415031.1">
    <property type="nucleotide sequence ID" value="NZ_JASPER010000007.1"/>
</dbReference>
<dbReference type="KEGG" id="avc:NCTC10951_02691"/>
<reference evidence="2 3" key="1">
    <citation type="submission" date="2018-12" db="EMBL/GenBank/DDBJ databases">
        <authorList>
            <consortium name="Pathogen Informatics"/>
        </authorList>
    </citation>
    <scope>NUCLEOTIDE SEQUENCE [LARGE SCALE GENOMIC DNA]</scope>
    <source>
        <strain evidence="2 3">NCTC10951</strain>
    </source>
</reference>
<gene>
    <name evidence="2" type="ORF">NCTC10951_02691</name>
</gene>
<accession>A0A3S4VFS9</accession>
<sequence length="244" mass="27464">MSSQQPASTSSPDQAPDRTEPETHWSEDADFQWRAATELLIALGVPRSTARLTRDLRTSIAHLEEVDARLPRDGKPLPEADRLTRNNAVGDVARAILPLAHATLEQIRAEELRTEVVGVDYDALCDAVEQLEATYRAGWWRAAEREGADFFLREVEALDRLNVPPIRATWRDAGRIVSVLRKMPDSTLRRVARTSNPMTLRFKVLFGLQAGYRDGLFDNTISIPRLIHTRTSEYRSEYRAGSAA</sequence>